<keyword evidence="8 13" id="KW-0675">Receptor</keyword>
<proteinExistence type="inferred from homology"/>
<keyword evidence="18" id="KW-1185">Reference proteome</keyword>
<dbReference type="PROSITE" id="PS51843">
    <property type="entry name" value="NR_LBD"/>
    <property type="match status" value="1"/>
</dbReference>
<comment type="subcellular location">
    <subcellularLocation>
        <location evidence="1 13">Nucleus</location>
    </subcellularLocation>
</comment>
<dbReference type="GO" id="GO:0035259">
    <property type="term" value="F:nuclear glucocorticoid receptor binding"/>
    <property type="evidence" value="ECO:0007669"/>
    <property type="project" value="TreeGrafter"/>
</dbReference>
<comment type="subunit">
    <text evidence="10">Forms a heterodimer with USP.</text>
</comment>
<evidence type="ECO:0000256" key="3">
    <source>
        <dbReference type="ARBA" id="ARBA00022771"/>
    </source>
</evidence>
<gene>
    <name evidence="17" type="ORF">NMOB1V02_LOCUS1244</name>
</gene>
<name>A0A7R9GA08_9CRUS</name>
<dbReference type="InterPro" id="IPR003070">
    <property type="entry name" value="NR4A1-3"/>
</dbReference>
<keyword evidence="6 13" id="KW-0238">DNA-binding</keyword>
<keyword evidence="7 13" id="KW-0804">Transcription</keyword>
<dbReference type="PRINTS" id="PR00398">
    <property type="entry name" value="STRDHORMONER"/>
</dbReference>
<dbReference type="GO" id="GO:0005667">
    <property type="term" value="C:transcription regulator complex"/>
    <property type="evidence" value="ECO:0007669"/>
    <property type="project" value="TreeGrafter"/>
</dbReference>
<accession>A0A7R9GA08</accession>
<dbReference type="Pfam" id="PF00104">
    <property type="entry name" value="Hormone_recep"/>
    <property type="match status" value="1"/>
</dbReference>
<keyword evidence="3 13" id="KW-0863">Zinc-finger</keyword>
<evidence type="ECO:0000259" key="15">
    <source>
        <dbReference type="PROSITE" id="PS51030"/>
    </source>
</evidence>
<evidence type="ECO:0000256" key="9">
    <source>
        <dbReference type="ARBA" id="ARBA00023242"/>
    </source>
</evidence>
<dbReference type="SUPFAM" id="SSF48508">
    <property type="entry name" value="Nuclear receptor ligand-binding domain"/>
    <property type="match status" value="1"/>
</dbReference>
<dbReference type="AlphaFoldDB" id="A0A7R9GA08"/>
<comment type="similarity">
    <text evidence="13">Belongs to the nuclear hormone receptor family.</text>
</comment>
<dbReference type="FunFam" id="3.30.50.10:FF:000009">
    <property type="entry name" value="nuclear receptor subfamily 4 group A member 2"/>
    <property type="match status" value="1"/>
</dbReference>
<evidence type="ECO:0000313" key="18">
    <source>
        <dbReference type="Proteomes" id="UP000678499"/>
    </source>
</evidence>
<dbReference type="GO" id="GO:0005634">
    <property type="term" value="C:nucleus"/>
    <property type="evidence" value="ECO:0007669"/>
    <property type="project" value="UniProtKB-SubCell"/>
</dbReference>
<feature type="region of interest" description="Disordered" evidence="14">
    <location>
        <begin position="541"/>
        <end position="563"/>
    </location>
</feature>
<dbReference type="InterPro" id="IPR000536">
    <property type="entry name" value="Nucl_hrmn_rcpt_lig-bd"/>
</dbReference>
<dbReference type="InterPro" id="IPR001723">
    <property type="entry name" value="Nuclear_hrmn_rcpt"/>
</dbReference>
<reference evidence="17" key="1">
    <citation type="submission" date="2020-11" db="EMBL/GenBank/DDBJ databases">
        <authorList>
            <person name="Tran Van P."/>
        </authorList>
    </citation>
    <scope>NUCLEOTIDE SEQUENCE</scope>
</reference>
<organism evidence="17">
    <name type="scientific">Notodromas monacha</name>
    <dbReference type="NCBI Taxonomy" id="399045"/>
    <lineage>
        <taxon>Eukaryota</taxon>
        <taxon>Metazoa</taxon>
        <taxon>Ecdysozoa</taxon>
        <taxon>Arthropoda</taxon>
        <taxon>Crustacea</taxon>
        <taxon>Oligostraca</taxon>
        <taxon>Ostracoda</taxon>
        <taxon>Podocopa</taxon>
        <taxon>Podocopida</taxon>
        <taxon>Cypridocopina</taxon>
        <taxon>Cypridoidea</taxon>
        <taxon>Cyprididae</taxon>
        <taxon>Notodromas</taxon>
    </lineage>
</organism>
<evidence type="ECO:0000256" key="2">
    <source>
        <dbReference type="ARBA" id="ARBA00022723"/>
    </source>
</evidence>
<dbReference type="PANTHER" id="PTHR24085">
    <property type="entry name" value="NUCLEAR HORMONE RECEPTOR"/>
    <property type="match status" value="1"/>
</dbReference>
<protein>
    <recommendedName>
        <fullName evidence="11">Probable nuclear hormone receptor HR38</fullName>
    </recommendedName>
    <alternativeName>
        <fullName evidence="12">Nuclear receptor subfamily 4 group A member 4</fullName>
    </alternativeName>
</protein>
<dbReference type="PROSITE" id="PS00031">
    <property type="entry name" value="NUCLEAR_REC_DBD_1"/>
    <property type="match status" value="1"/>
</dbReference>
<dbReference type="PANTHER" id="PTHR24085:SF4">
    <property type="entry name" value="NUCLEAR HORMONE RECEPTOR HR38-RELATED"/>
    <property type="match status" value="1"/>
</dbReference>
<evidence type="ECO:0000256" key="14">
    <source>
        <dbReference type="SAM" id="MobiDB-lite"/>
    </source>
</evidence>
<dbReference type="InterPro" id="IPR013088">
    <property type="entry name" value="Znf_NHR/GATA"/>
</dbReference>
<keyword evidence="9 13" id="KW-0539">Nucleus</keyword>
<keyword evidence="5 13" id="KW-0805">Transcription regulation</keyword>
<dbReference type="Pfam" id="PF00105">
    <property type="entry name" value="zf-C4"/>
    <property type="match status" value="1"/>
</dbReference>
<dbReference type="GO" id="GO:0008270">
    <property type="term" value="F:zinc ion binding"/>
    <property type="evidence" value="ECO:0007669"/>
    <property type="project" value="UniProtKB-KW"/>
</dbReference>
<dbReference type="Gene3D" id="1.10.565.10">
    <property type="entry name" value="Retinoid X Receptor"/>
    <property type="match status" value="1"/>
</dbReference>
<feature type="domain" description="NR LBD" evidence="16">
    <location>
        <begin position="563"/>
        <end position="808"/>
    </location>
</feature>
<dbReference type="SUPFAM" id="SSF57716">
    <property type="entry name" value="Glucocorticoid receptor-like (DNA-binding domain)"/>
    <property type="match status" value="1"/>
</dbReference>
<dbReference type="CDD" id="cd06969">
    <property type="entry name" value="NR_DBD_NGFI-B"/>
    <property type="match status" value="1"/>
</dbReference>
<dbReference type="PRINTS" id="PR00047">
    <property type="entry name" value="STROIDFINGER"/>
</dbReference>
<dbReference type="EMBL" id="OA882158">
    <property type="protein sequence ID" value="CAD7273352.1"/>
    <property type="molecule type" value="Genomic_DNA"/>
</dbReference>
<dbReference type="SMART" id="SM00399">
    <property type="entry name" value="ZnF_C4"/>
    <property type="match status" value="1"/>
</dbReference>
<dbReference type="PRINTS" id="PR01284">
    <property type="entry name" value="NUCLEARECPTR"/>
</dbReference>
<dbReference type="InterPro" id="IPR001628">
    <property type="entry name" value="Znf_hrmn_rcpt"/>
</dbReference>
<evidence type="ECO:0000256" key="10">
    <source>
        <dbReference type="ARBA" id="ARBA00065130"/>
    </source>
</evidence>
<dbReference type="GO" id="GO:0000978">
    <property type="term" value="F:RNA polymerase II cis-regulatory region sequence-specific DNA binding"/>
    <property type="evidence" value="ECO:0007669"/>
    <property type="project" value="TreeGrafter"/>
</dbReference>
<evidence type="ECO:0000256" key="4">
    <source>
        <dbReference type="ARBA" id="ARBA00022833"/>
    </source>
</evidence>
<keyword evidence="4 13" id="KW-0862">Zinc</keyword>
<evidence type="ECO:0000256" key="7">
    <source>
        <dbReference type="ARBA" id="ARBA00023163"/>
    </source>
</evidence>
<dbReference type="GO" id="GO:0004879">
    <property type="term" value="F:nuclear receptor activity"/>
    <property type="evidence" value="ECO:0007669"/>
    <property type="project" value="InterPro"/>
</dbReference>
<dbReference type="InterPro" id="IPR035500">
    <property type="entry name" value="NHR-like_dom_sf"/>
</dbReference>
<dbReference type="Proteomes" id="UP000678499">
    <property type="component" value="Unassembled WGS sequence"/>
</dbReference>
<evidence type="ECO:0000313" key="17">
    <source>
        <dbReference type="EMBL" id="CAD7273352.1"/>
    </source>
</evidence>
<dbReference type="EMBL" id="CAJPEX010000121">
    <property type="protein sequence ID" value="CAG0913504.1"/>
    <property type="molecule type" value="Genomic_DNA"/>
</dbReference>
<evidence type="ECO:0000256" key="13">
    <source>
        <dbReference type="RuleBase" id="RU004334"/>
    </source>
</evidence>
<dbReference type="PROSITE" id="PS51030">
    <property type="entry name" value="NUCLEAR_REC_DBD_2"/>
    <property type="match status" value="1"/>
</dbReference>
<dbReference type="GO" id="GO:0071376">
    <property type="term" value="P:cellular response to corticotropin-releasing hormone stimulus"/>
    <property type="evidence" value="ECO:0007669"/>
    <property type="project" value="TreeGrafter"/>
</dbReference>
<evidence type="ECO:0000256" key="6">
    <source>
        <dbReference type="ARBA" id="ARBA00023125"/>
    </source>
</evidence>
<dbReference type="Gene3D" id="3.30.50.10">
    <property type="entry name" value="Erythroid Transcription Factor GATA-1, subunit A"/>
    <property type="match status" value="1"/>
</dbReference>
<evidence type="ECO:0000256" key="5">
    <source>
        <dbReference type="ARBA" id="ARBA00023015"/>
    </source>
</evidence>
<dbReference type="SMART" id="SM00430">
    <property type="entry name" value="HOLI"/>
    <property type="match status" value="1"/>
</dbReference>
<evidence type="ECO:0000256" key="12">
    <source>
        <dbReference type="ARBA" id="ARBA00075617"/>
    </source>
</evidence>
<sequence>MERGVRLLVSFLKSPFNPGTESVVVRYAPGFGPVTSWIFQVRKAFGFRRVRQRQNRLLPSNMVVLSSQTAHPGLGDILTTKLGLSGCSRLGSSTNAYRNGSSGAIGGNAFSEFDQFYSCTTSPQEAESAFNCWDNVDVNQNDTISDLNYLECLLGEFSAMGDMKPQQSSADLTMTSCTMSTTYSNMDTGFGMEPEQQTAREASLPSFQQMYQTDYLAATIPQQQQQQEFLRGNELCQSEQFQGFKQEPNDAFSAACAMSLQDSSSYGTENSAFAAAAQPVQDFQQFDPGLQFSCDPFQASTSTQDGGHSQLVGFTGPKTFQSQFQPTTSHAPARIMHQDPKLEHGVEQMSLPSTSGYSTMHHLRFSGQQMQASPQEAVPLPAYSRSTAMRKRQLAMTHSTSVDSGMSIFPSSPSPCSSMSPSSSRSSPIYGMCRSVPPMTFASSEIGMGPRVSGSPTKAPLSPSQLCAVCGDSAACQHYGVRTCEGCKGFFKRTVQKGSKYVCLGDKNCPVDKRRRNRCQFCRFQKCLAVGMVKEVVRTDSLKGRRGRLPSKPKTSQENPASPPVTLITALVRAHLDTNPDVTNLDYSEVSTVTLFNELLYEEPGQGTMNEADRTQQFFNLITSSVEAGRGFAERIPGFTDLAKEDQDLLFQSASLELLVLRLANRNRLQESNQVTFCNGKVLNKQQCESTFAEWMNGITELSLSIQNMDLDLSAFACLCALTILSERHGLREPGRVEQLQMKVVNSLRDHVVYNAEARNKPHYFSKILGKLPELRSLCAQGLQRIFCLKLEGILPAPPFIEALFATSLPF</sequence>
<feature type="domain" description="Nuclear receptor" evidence="15">
    <location>
        <begin position="464"/>
        <end position="539"/>
    </location>
</feature>
<evidence type="ECO:0000256" key="1">
    <source>
        <dbReference type="ARBA" id="ARBA00004123"/>
    </source>
</evidence>
<evidence type="ECO:0000256" key="8">
    <source>
        <dbReference type="ARBA" id="ARBA00023170"/>
    </source>
</evidence>
<evidence type="ECO:0000259" key="16">
    <source>
        <dbReference type="PROSITE" id="PS51843"/>
    </source>
</evidence>
<dbReference type="OrthoDB" id="5952118at2759"/>
<keyword evidence="2 13" id="KW-0479">Metal-binding</keyword>
<evidence type="ECO:0000256" key="11">
    <source>
        <dbReference type="ARBA" id="ARBA00071265"/>
    </source>
</evidence>